<name>V3Z7E2_LOTGI</name>
<proteinExistence type="predicted"/>
<sequence length="190" mass="22344">MALYEMAFSRELKLTVFAGVRSNQISTCTKFRDTRRLCFKTAMNQDCGFYILLVSVFVLFSLQIVLADDTELYKNNEEKRFAAFNDFSNPETPYSKQYWFYPHTSQGFLKTLLRYLALNEQSYRNTVKRQRTFGFVGTRGKRGDTFDGLKDFVRKLQDEINRRKYGSMLLDNSLDNSQNGYNKLELKLDQ</sequence>
<dbReference type="Proteomes" id="UP000030746">
    <property type="component" value="Unassembled WGS sequence"/>
</dbReference>
<keyword evidence="1" id="KW-1133">Transmembrane helix</keyword>
<feature type="transmembrane region" description="Helical" evidence="1">
    <location>
        <begin position="47"/>
        <end position="66"/>
    </location>
</feature>
<keyword evidence="1" id="KW-0472">Membrane</keyword>
<evidence type="ECO:0000313" key="2">
    <source>
        <dbReference type="EMBL" id="ESO86763.1"/>
    </source>
</evidence>
<dbReference type="HOGENOM" id="CLU_1429528_0_0_1"/>
<dbReference type="GeneID" id="20240439"/>
<gene>
    <name evidence="2" type="ORF">LOTGIDRAFT_166767</name>
</gene>
<evidence type="ECO:0000313" key="3">
    <source>
        <dbReference type="Proteomes" id="UP000030746"/>
    </source>
</evidence>
<dbReference type="OrthoDB" id="6078295at2759"/>
<protein>
    <submittedName>
        <fullName evidence="2">Uncharacterized protein</fullName>
    </submittedName>
</protein>
<dbReference type="AlphaFoldDB" id="V3Z7E2"/>
<reference evidence="2 3" key="1">
    <citation type="journal article" date="2013" name="Nature">
        <title>Insights into bilaterian evolution from three spiralian genomes.</title>
        <authorList>
            <person name="Simakov O."/>
            <person name="Marletaz F."/>
            <person name="Cho S.J."/>
            <person name="Edsinger-Gonzales E."/>
            <person name="Havlak P."/>
            <person name="Hellsten U."/>
            <person name="Kuo D.H."/>
            <person name="Larsson T."/>
            <person name="Lv J."/>
            <person name="Arendt D."/>
            <person name="Savage R."/>
            <person name="Osoegawa K."/>
            <person name="de Jong P."/>
            <person name="Grimwood J."/>
            <person name="Chapman J.A."/>
            <person name="Shapiro H."/>
            <person name="Aerts A."/>
            <person name="Otillar R.P."/>
            <person name="Terry A.Y."/>
            <person name="Boore J.L."/>
            <person name="Grigoriev I.V."/>
            <person name="Lindberg D.R."/>
            <person name="Seaver E.C."/>
            <person name="Weisblat D.A."/>
            <person name="Putnam N.H."/>
            <person name="Rokhsar D.S."/>
        </authorList>
    </citation>
    <scope>NUCLEOTIDE SEQUENCE [LARGE SCALE GENOMIC DNA]</scope>
</reference>
<evidence type="ECO:0000256" key="1">
    <source>
        <dbReference type="SAM" id="Phobius"/>
    </source>
</evidence>
<dbReference type="RefSeq" id="XP_009062463.1">
    <property type="nucleotide sequence ID" value="XM_009064215.1"/>
</dbReference>
<keyword evidence="3" id="KW-1185">Reference proteome</keyword>
<dbReference type="CTD" id="20240439"/>
<accession>V3Z7E2</accession>
<organism evidence="2 3">
    <name type="scientific">Lottia gigantea</name>
    <name type="common">Giant owl limpet</name>
    <dbReference type="NCBI Taxonomy" id="225164"/>
    <lineage>
        <taxon>Eukaryota</taxon>
        <taxon>Metazoa</taxon>
        <taxon>Spiralia</taxon>
        <taxon>Lophotrochozoa</taxon>
        <taxon>Mollusca</taxon>
        <taxon>Gastropoda</taxon>
        <taxon>Patellogastropoda</taxon>
        <taxon>Lottioidea</taxon>
        <taxon>Lottiidae</taxon>
        <taxon>Lottia</taxon>
    </lineage>
</organism>
<keyword evidence="1" id="KW-0812">Transmembrane</keyword>
<dbReference type="EMBL" id="KB202990">
    <property type="protein sequence ID" value="ESO86763.1"/>
    <property type="molecule type" value="Genomic_DNA"/>
</dbReference>
<dbReference type="KEGG" id="lgi:LOTGIDRAFT_166767"/>